<protein>
    <submittedName>
        <fullName evidence="1">Uncharacterized protein</fullName>
    </submittedName>
</protein>
<dbReference type="EMBL" id="BK015217">
    <property type="protein sequence ID" value="DAD96496.1"/>
    <property type="molecule type" value="Genomic_DNA"/>
</dbReference>
<evidence type="ECO:0000313" key="1">
    <source>
        <dbReference type="EMBL" id="DAD96496.1"/>
    </source>
</evidence>
<proteinExistence type="predicted"/>
<name>A0A8S5NQK1_9CAUD</name>
<accession>A0A8S5NQK1</accession>
<organism evidence="1">
    <name type="scientific">Myoviridae sp. ctj3P51</name>
    <dbReference type="NCBI Taxonomy" id="2826687"/>
    <lineage>
        <taxon>Viruses</taxon>
        <taxon>Duplodnaviria</taxon>
        <taxon>Heunggongvirae</taxon>
        <taxon>Uroviricota</taxon>
        <taxon>Caudoviricetes</taxon>
    </lineage>
</organism>
<sequence length="84" mass="9177">MKITARPYEETGNPEILFDELAVTVNPCHLPKGDTALNTKDFPEALECLETLGLCENTGNVVKCNAGVFPVIELKNFPKDGVEI</sequence>
<reference evidence="1" key="1">
    <citation type="journal article" date="2021" name="Proc. Natl. Acad. Sci. U.S.A.">
        <title>A Catalog of Tens of Thousands of Viruses from Human Metagenomes Reveals Hidden Associations with Chronic Diseases.</title>
        <authorList>
            <person name="Tisza M.J."/>
            <person name="Buck C.B."/>
        </authorList>
    </citation>
    <scope>NUCLEOTIDE SEQUENCE</scope>
    <source>
        <strain evidence="1">Ctj3P51</strain>
    </source>
</reference>